<feature type="domain" description="Fungal lipase-type" evidence="3">
    <location>
        <begin position="204"/>
        <end position="364"/>
    </location>
</feature>
<accession>A0A8J5YBV9</accession>
<proteinExistence type="predicted"/>
<dbReference type="GO" id="GO:0004806">
    <property type="term" value="F:triacylglycerol lipase activity"/>
    <property type="evidence" value="ECO:0007669"/>
    <property type="project" value="InterPro"/>
</dbReference>
<evidence type="ECO:0000313" key="4">
    <source>
        <dbReference type="EMBL" id="KAG8477061.1"/>
    </source>
</evidence>
<dbReference type="PANTHER" id="PTHR46086:SF9">
    <property type="entry name" value="FUNGAL LIPASE-LIKE DOMAIN-CONTAINING PROTEIN"/>
    <property type="match status" value="1"/>
</dbReference>
<dbReference type="Gene3D" id="3.40.50.1820">
    <property type="entry name" value="alpha/beta hydrolase"/>
    <property type="match status" value="3"/>
</dbReference>
<protein>
    <recommendedName>
        <fullName evidence="3">Fungal lipase-type domain-containing protein</fullName>
    </recommendedName>
</protein>
<feature type="transmembrane region" description="Helical" evidence="2">
    <location>
        <begin position="995"/>
        <end position="1013"/>
    </location>
</feature>
<dbReference type="InterPro" id="IPR029058">
    <property type="entry name" value="AB_hydrolase_fold"/>
</dbReference>
<organism evidence="4 5">
    <name type="scientific">Gossypium anomalum</name>
    <dbReference type="NCBI Taxonomy" id="47600"/>
    <lineage>
        <taxon>Eukaryota</taxon>
        <taxon>Viridiplantae</taxon>
        <taxon>Streptophyta</taxon>
        <taxon>Embryophyta</taxon>
        <taxon>Tracheophyta</taxon>
        <taxon>Spermatophyta</taxon>
        <taxon>Magnoliopsida</taxon>
        <taxon>eudicotyledons</taxon>
        <taxon>Gunneridae</taxon>
        <taxon>Pentapetalae</taxon>
        <taxon>rosids</taxon>
        <taxon>malvids</taxon>
        <taxon>Malvales</taxon>
        <taxon>Malvaceae</taxon>
        <taxon>Malvoideae</taxon>
        <taxon>Gossypium</taxon>
    </lineage>
</organism>
<dbReference type="EMBL" id="JAHUZN010000011">
    <property type="protein sequence ID" value="KAG8477061.1"/>
    <property type="molecule type" value="Genomic_DNA"/>
</dbReference>
<dbReference type="Pfam" id="PF01764">
    <property type="entry name" value="Lipase_3"/>
    <property type="match status" value="3"/>
</dbReference>
<feature type="domain" description="Fungal lipase-type" evidence="3">
    <location>
        <begin position="1118"/>
        <end position="1280"/>
    </location>
</feature>
<reference evidence="4 5" key="1">
    <citation type="journal article" date="2021" name="bioRxiv">
        <title>The Gossypium anomalum genome as a resource for cotton improvement and evolutionary analysis of hybrid incompatibility.</title>
        <authorList>
            <person name="Grover C.E."/>
            <person name="Yuan D."/>
            <person name="Arick M.A."/>
            <person name="Miller E.R."/>
            <person name="Hu G."/>
            <person name="Peterson D.G."/>
            <person name="Wendel J.F."/>
            <person name="Udall J.A."/>
        </authorList>
    </citation>
    <scope>NUCLEOTIDE SEQUENCE [LARGE SCALE GENOMIC DNA]</scope>
    <source>
        <strain evidence="4">JFW-Udall</strain>
        <tissue evidence="4">Leaf</tissue>
    </source>
</reference>
<dbReference type="SUPFAM" id="SSF53474">
    <property type="entry name" value="alpha/beta-Hydrolases"/>
    <property type="match status" value="3"/>
</dbReference>
<feature type="transmembrane region" description="Helical" evidence="2">
    <location>
        <begin position="1203"/>
        <end position="1224"/>
    </location>
</feature>
<dbReference type="GO" id="GO:0006629">
    <property type="term" value="P:lipid metabolic process"/>
    <property type="evidence" value="ECO:0007669"/>
    <property type="project" value="InterPro"/>
</dbReference>
<evidence type="ECO:0000256" key="2">
    <source>
        <dbReference type="SAM" id="Phobius"/>
    </source>
</evidence>
<dbReference type="CDD" id="cd00519">
    <property type="entry name" value="Lipase_3"/>
    <property type="match status" value="3"/>
</dbReference>
<evidence type="ECO:0000313" key="5">
    <source>
        <dbReference type="Proteomes" id="UP000701853"/>
    </source>
</evidence>
<evidence type="ECO:0000256" key="1">
    <source>
        <dbReference type="ARBA" id="ARBA00022801"/>
    </source>
</evidence>
<sequence>MEVTPGRKQFYSNYMLLNPKKASFFDLTALLFSKNLKKRKFIETSIETEDSFWYRLVIFLSTLLQKFLLSIKTPMALAGQTFEDMLNLFTNNGGLFGLIKKVMTGKVVIPSREAATYVSAVGYTDLRKDLDKQIIYGNSMYYPALAIMTCKAVYNNAAYNKSIIENNWGMEVIGFYNYWNDYLRQPDTQVVMFRNKTSEHDTIVVSFRGTQPFSADDWCSDADLSWYEFPNIGKIHSGFLKALGMQKLVGWPKFVIPDLTRKAPLAYYDIRDRLKDLLKNSPEAKVIVTGHSLGGALAALFPAILFYHDEQLVLERMEGVYTFGQPRVGDEAFAGYMEKNLNKNGIQFYRYVYCNDIVPRVPFDGMFKHFGTCVYYNSKYQAKIVEEVPYLNYFSLFGFFPMHMNAIYEVIRSFTMKAKYGADYTDGWLMFGVRLFGMLIPGVANHCPQDYVNSTRLGKPDDVLFLPLHTKKALAETKTGVRKGLTGWRNMGFGSNPGSVRLKVQVLRPNEVSVLDLFRLLWDHELEKKAFVECPPEKFQENIRRKWLIFMSLSSQKMLLHAAKPLRWIGEKLEMWVNLVSLNDNIFVLFFNLLRGKVKMVDRESEAFVSFIGSLDRRVELDQNIKPGDCRYFGALAAMAAKISYENQAFVERIVRDYWKMEFIGYYSFWNDYQKKSNTQAFMVHDKTTDMIIVAFRGTEPFNADDWSTDLDLSWYELDEMGKIHGGFMKALGLVMEKGWPPHIDDDLRPPAYYAIREKLKQKLNPNNETRFMVAGHSLGGALSILFAAVLALHKETWLLNRMEGVYTFGQPRVGDKKFKEFMELQLRKHGIRYLRYVYCNDVVPRTPTDDLTFLYKHFGTCLYFNSCYKGKVLEEQPHKNYISLYAWIPRFLNSGWELVRGFILPLIKGPEYKETWSLIVLRLWGLGFPGLSAHNPHEYGGIDDFYTNVKKRKFIESSFEELESFLYRLLIVISALIQKFLHKISMPMAMIGRTIVFLLNFFYINGGFFGLIRNIMQVRVVIPDKKAATYLSFIGFTDTRMELDINIKYGSAMYYPALSIMACKAAYNNAAYNQALIEGQWKMEFLGYKDYWNDFLGRADTQVVMFRDKSVDHDTIVVCFRGTQPFNTEDWCSDVDLSWYEFPHIGKVHSGFLKALGMQNIVGWAQEVDHDSAHPPRRAPLAYYDIRDTLRDLLQKNPEAKFIVTGHSLGGALAILFPGILFYHDEELLLERMEGVYTFGQPRVGDEAFGQYMEENFRKNRIEYYRYVYCNDMVPRIPSDGLFKHFGTCVYYNSQYKASIIEEEPYKNYLSIWGSIDMRRNAIYELIRSFIMLTKYGEDYKEGWLLFFIRIFGLMIPGVPAHCAQDYVNSTRLGSLRHLHFHYFHHKKNRS</sequence>
<dbReference type="InterPro" id="IPR002921">
    <property type="entry name" value="Fungal_lipase-type"/>
</dbReference>
<keyword evidence="1" id="KW-0378">Hydrolase</keyword>
<evidence type="ECO:0000259" key="3">
    <source>
        <dbReference type="Pfam" id="PF01764"/>
    </source>
</evidence>
<comment type="caution">
    <text evidence="4">The sequence shown here is derived from an EMBL/GenBank/DDBJ whole genome shotgun (WGS) entry which is preliminary data.</text>
</comment>
<dbReference type="OrthoDB" id="438440at2759"/>
<keyword evidence="2" id="KW-1133">Transmembrane helix</keyword>
<keyword evidence="5" id="KW-1185">Reference proteome</keyword>
<feature type="domain" description="Fungal lipase-type" evidence="3">
    <location>
        <begin position="693"/>
        <end position="850"/>
    </location>
</feature>
<dbReference type="InterPro" id="IPR044819">
    <property type="entry name" value="OBL-like"/>
</dbReference>
<dbReference type="PANTHER" id="PTHR46086">
    <property type="entry name" value="ALPHA/BETA-HYDROLASES SUPERFAMILY PROTEIN"/>
    <property type="match status" value="1"/>
</dbReference>
<keyword evidence="2" id="KW-0472">Membrane</keyword>
<dbReference type="Proteomes" id="UP000701853">
    <property type="component" value="Chromosome 11"/>
</dbReference>
<name>A0A8J5YBV9_9ROSI</name>
<gene>
    <name evidence="4" type="ORF">CXB51_030782</name>
</gene>
<keyword evidence="2" id="KW-0812">Transmembrane</keyword>